<keyword evidence="2" id="KW-0963">Cytoplasm</keyword>
<evidence type="ECO:0000256" key="2">
    <source>
        <dbReference type="ARBA" id="ARBA00022490"/>
    </source>
</evidence>
<dbReference type="Pfam" id="PF07679">
    <property type="entry name" value="I-set"/>
    <property type="match status" value="1"/>
</dbReference>
<keyword evidence="3" id="KW-0393">Immunoglobulin domain</keyword>
<accession>C3Z0E1</accession>
<dbReference type="EMBL" id="GG666568">
    <property type="protein sequence ID" value="EEN53989.1"/>
    <property type="molecule type" value="Genomic_DNA"/>
</dbReference>
<sequence>PNFAKFPSSAAVADGDPARFDAMVTGSPVPNVTWLHMGTEIRSDTRRKVVFDQSKNMSSIVISQVQPSDGGDYTCQLTNDYGQAACTAQLLVKGIKK</sequence>
<comment type="subcellular location">
    <subcellularLocation>
        <location evidence="1">Cytoplasm</location>
    </subcellularLocation>
</comment>
<dbReference type="Gene3D" id="2.60.40.10">
    <property type="entry name" value="Immunoglobulins"/>
    <property type="match status" value="1"/>
</dbReference>
<organism>
    <name type="scientific">Branchiostoma floridae</name>
    <name type="common">Florida lancelet</name>
    <name type="synonym">Amphioxus</name>
    <dbReference type="NCBI Taxonomy" id="7739"/>
    <lineage>
        <taxon>Eukaryota</taxon>
        <taxon>Metazoa</taxon>
        <taxon>Chordata</taxon>
        <taxon>Cephalochordata</taxon>
        <taxon>Leptocardii</taxon>
        <taxon>Amphioxiformes</taxon>
        <taxon>Branchiostomatidae</taxon>
        <taxon>Branchiostoma</taxon>
    </lineage>
</organism>
<dbReference type="STRING" id="7739.C3Z0E1"/>
<dbReference type="FunFam" id="2.60.40.10:FF:000425">
    <property type="entry name" value="Myosin light chain kinase"/>
    <property type="match status" value="1"/>
</dbReference>
<evidence type="ECO:0000313" key="5">
    <source>
        <dbReference type="EMBL" id="EEN53989.1"/>
    </source>
</evidence>
<proteinExistence type="predicted"/>
<gene>
    <name evidence="5" type="ORF">BRAFLDRAFT_221343</name>
</gene>
<feature type="non-terminal residue" evidence="5">
    <location>
        <position position="1"/>
    </location>
</feature>
<dbReference type="PANTHER" id="PTHR47633">
    <property type="entry name" value="IMMUNOGLOBULIN"/>
    <property type="match status" value="1"/>
</dbReference>
<protein>
    <recommendedName>
        <fullName evidence="4">Ig-like domain-containing protein</fullName>
    </recommendedName>
</protein>
<dbReference type="eggNOG" id="KOG0613">
    <property type="taxonomic scope" value="Eukaryota"/>
</dbReference>
<dbReference type="InterPro" id="IPR007110">
    <property type="entry name" value="Ig-like_dom"/>
</dbReference>
<feature type="domain" description="Ig-like" evidence="4">
    <location>
        <begin position="1"/>
        <end position="93"/>
    </location>
</feature>
<dbReference type="InParanoid" id="C3Z0E1"/>
<dbReference type="PROSITE" id="PS50835">
    <property type="entry name" value="IG_LIKE"/>
    <property type="match status" value="1"/>
</dbReference>
<dbReference type="SMART" id="SM00408">
    <property type="entry name" value="IGc2"/>
    <property type="match status" value="1"/>
</dbReference>
<dbReference type="InterPro" id="IPR013098">
    <property type="entry name" value="Ig_I-set"/>
</dbReference>
<dbReference type="SMART" id="SM00409">
    <property type="entry name" value="IG"/>
    <property type="match status" value="1"/>
</dbReference>
<dbReference type="InterPro" id="IPR003598">
    <property type="entry name" value="Ig_sub2"/>
</dbReference>
<dbReference type="SUPFAM" id="SSF48726">
    <property type="entry name" value="Immunoglobulin"/>
    <property type="match status" value="1"/>
</dbReference>
<name>C3Z0E1_BRAFL</name>
<dbReference type="InterPro" id="IPR013783">
    <property type="entry name" value="Ig-like_fold"/>
</dbReference>
<dbReference type="AlphaFoldDB" id="C3Z0E1"/>
<dbReference type="InterPro" id="IPR036179">
    <property type="entry name" value="Ig-like_dom_sf"/>
</dbReference>
<dbReference type="PANTHER" id="PTHR47633:SF4">
    <property type="entry name" value="MYOPALLADIN ISOFORM X1"/>
    <property type="match status" value="1"/>
</dbReference>
<evidence type="ECO:0000259" key="4">
    <source>
        <dbReference type="PROSITE" id="PS50835"/>
    </source>
</evidence>
<dbReference type="GO" id="GO:0005737">
    <property type="term" value="C:cytoplasm"/>
    <property type="evidence" value="ECO:0007669"/>
    <property type="project" value="UniProtKB-SubCell"/>
</dbReference>
<evidence type="ECO:0000256" key="3">
    <source>
        <dbReference type="ARBA" id="ARBA00023319"/>
    </source>
</evidence>
<reference evidence="5" key="1">
    <citation type="journal article" date="2008" name="Nature">
        <title>The amphioxus genome and the evolution of the chordate karyotype.</title>
        <authorList>
            <consortium name="US DOE Joint Genome Institute (JGI-PGF)"/>
            <person name="Putnam N.H."/>
            <person name="Butts T."/>
            <person name="Ferrier D.E.K."/>
            <person name="Furlong R.F."/>
            <person name="Hellsten U."/>
            <person name="Kawashima T."/>
            <person name="Robinson-Rechavi M."/>
            <person name="Shoguchi E."/>
            <person name="Terry A."/>
            <person name="Yu J.-K."/>
            <person name="Benito-Gutierrez E.L."/>
            <person name="Dubchak I."/>
            <person name="Garcia-Fernandez J."/>
            <person name="Gibson-Brown J.J."/>
            <person name="Grigoriev I.V."/>
            <person name="Horton A.C."/>
            <person name="de Jong P.J."/>
            <person name="Jurka J."/>
            <person name="Kapitonov V.V."/>
            <person name="Kohara Y."/>
            <person name="Kuroki Y."/>
            <person name="Lindquist E."/>
            <person name="Lucas S."/>
            <person name="Osoegawa K."/>
            <person name="Pennacchio L.A."/>
            <person name="Salamov A.A."/>
            <person name="Satou Y."/>
            <person name="Sauka-Spengler T."/>
            <person name="Schmutz J."/>
            <person name="Shin-I T."/>
            <person name="Toyoda A."/>
            <person name="Bronner-Fraser M."/>
            <person name="Fujiyama A."/>
            <person name="Holland L.Z."/>
            <person name="Holland P.W.H."/>
            <person name="Satoh N."/>
            <person name="Rokhsar D.S."/>
        </authorList>
    </citation>
    <scope>NUCLEOTIDE SEQUENCE [LARGE SCALE GENOMIC DNA]</scope>
    <source>
        <strain evidence="5">S238N-H82</strain>
        <tissue evidence="5">Testes</tissue>
    </source>
</reference>
<evidence type="ECO:0000256" key="1">
    <source>
        <dbReference type="ARBA" id="ARBA00004496"/>
    </source>
</evidence>
<dbReference type="InterPro" id="IPR003599">
    <property type="entry name" value="Ig_sub"/>
</dbReference>